<reference evidence="1 2" key="1">
    <citation type="submission" date="2016-08" db="EMBL/GenBank/DDBJ databases">
        <title>A Parts List for Fungal Cellulosomes Revealed by Comparative Genomics.</title>
        <authorList>
            <consortium name="DOE Joint Genome Institute"/>
            <person name="Haitjema C.H."/>
            <person name="Gilmore S.P."/>
            <person name="Henske J.K."/>
            <person name="Solomon K.V."/>
            <person name="De Groot R."/>
            <person name="Kuo A."/>
            <person name="Mondo S.J."/>
            <person name="Salamov A.A."/>
            <person name="Labutti K."/>
            <person name="Zhao Z."/>
            <person name="Chiniquy J."/>
            <person name="Barry K."/>
            <person name="Brewer H.M."/>
            <person name="Purvine S.O."/>
            <person name="Wright A.T."/>
            <person name="Boxma B."/>
            <person name="Van Alen T."/>
            <person name="Hackstein J.H."/>
            <person name="Baker S.E."/>
            <person name="Grigoriev I.V."/>
            <person name="O'Malley M.A."/>
        </authorList>
    </citation>
    <scope>NUCLEOTIDE SEQUENCE [LARGE SCALE GENOMIC DNA]</scope>
    <source>
        <strain evidence="1 2">S4</strain>
    </source>
</reference>
<evidence type="ECO:0000313" key="1">
    <source>
        <dbReference type="EMBL" id="ORX81227.1"/>
    </source>
</evidence>
<comment type="caution">
    <text evidence="1">The sequence shown here is derived from an EMBL/GenBank/DDBJ whole genome shotgun (WGS) entry which is preliminary data.</text>
</comment>
<dbReference type="EMBL" id="MCFG01000123">
    <property type="protein sequence ID" value="ORX81227.1"/>
    <property type="molecule type" value="Genomic_DNA"/>
</dbReference>
<proteinExistence type="predicted"/>
<name>A0A1Y1X602_9FUNG</name>
<dbReference type="InterPro" id="IPR036291">
    <property type="entry name" value="NAD(P)-bd_dom_sf"/>
</dbReference>
<accession>A0A1Y1X602</accession>
<dbReference type="SUPFAM" id="SSF51735">
    <property type="entry name" value="NAD(P)-binding Rossmann-fold domains"/>
    <property type="match status" value="1"/>
</dbReference>
<dbReference type="AlphaFoldDB" id="A0A1Y1X602"/>
<dbReference type="Proteomes" id="UP000193944">
    <property type="component" value="Unassembled WGS sequence"/>
</dbReference>
<reference evidence="1 2" key="2">
    <citation type="submission" date="2016-08" db="EMBL/GenBank/DDBJ databases">
        <title>Pervasive Adenine N6-methylation of Active Genes in Fungi.</title>
        <authorList>
            <consortium name="DOE Joint Genome Institute"/>
            <person name="Mondo S.J."/>
            <person name="Dannebaum R.O."/>
            <person name="Kuo R.C."/>
            <person name="Labutti K."/>
            <person name="Haridas S."/>
            <person name="Kuo A."/>
            <person name="Salamov A."/>
            <person name="Ahrendt S.R."/>
            <person name="Lipzen A."/>
            <person name="Sullivan W."/>
            <person name="Andreopoulos W.B."/>
            <person name="Clum A."/>
            <person name="Lindquist E."/>
            <person name="Daum C."/>
            <person name="Ramamoorthy G.K."/>
            <person name="Gryganskyi A."/>
            <person name="Culley D."/>
            <person name="Magnuson J.K."/>
            <person name="James T.Y."/>
            <person name="O'Malley M.A."/>
            <person name="Stajich J.E."/>
            <person name="Spatafora J.W."/>
            <person name="Visel A."/>
            <person name="Grigoriev I.V."/>
        </authorList>
    </citation>
    <scope>NUCLEOTIDE SEQUENCE [LARGE SCALE GENOMIC DNA]</scope>
    <source>
        <strain evidence="1 2">S4</strain>
    </source>
</reference>
<keyword evidence="2" id="KW-1185">Reference proteome</keyword>
<organism evidence="1 2">
    <name type="scientific">Anaeromyces robustus</name>
    <dbReference type="NCBI Taxonomy" id="1754192"/>
    <lineage>
        <taxon>Eukaryota</taxon>
        <taxon>Fungi</taxon>
        <taxon>Fungi incertae sedis</taxon>
        <taxon>Chytridiomycota</taxon>
        <taxon>Chytridiomycota incertae sedis</taxon>
        <taxon>Neocallimastigomycetes</taxon>
        <taxon>Neocallimastigales</taxon>
        <taxon>Neocallimastigaceae</taxon>
        <taxon>Anaeromyces</taxon>
    </lineage>
</organism>
<protein>
    <submittedName>
        <fullName evidence="1">Uncharacterized protein</fullName>
    </submittedName>
</protein>
<evidence type="ECO:0000313" key="2">
    <source>
        <dbReference type="Proteomes" id="UP000193944"/>
    </source>
</evidence>
<dbReference type="OrthoDB" id="2158685at2759"/>
<sequence length="377" mass="43147">MSLEKKVEILIVGAGSIGRVYGYHFWKGGANIHYYVRDHNKQNLINYPLRMHKLSSSVRWFNKSETKEFSEYDVITDNEIKNNNATNLPSQLDYVIFTIPTHRISEGEWLQSLVSFLNNKYQNKVYYSSPVPEITGMQRYINVGIDKNHLISGQIACDCYNAPIDNQSFEARGIEIAKKDDEENNPNKVIVYYQSGQELFGELTTEAKEASNKLAIILNQGGLNAKSIGRDTEYGLRFPIMTPMFMSYTIYKWNFAELAKHFSIMSLVTGSFREIATVVKKKTNNQCGFPIKAMSYIPTAHLTTFLFSPFFFVLHIYAKYVSSFDIEALGNANYNGKLREQTNFIINSICSDATKNNVKLSNFTKLVEKYKLSQKNN</sequence>
<gene>
    <name evidence="1" type="ORF">BCR32DRAFT_293374</name>
</gene>